<keyword evidence="3" id="KW-0812">Transmembrane</keyword>
<dbReference type="Proteomes" id="UP001321520">
    <property type="component" value="Chromosome"/>
</dbReference>
<dbReference type="PROSITE" id="PS51123">
    <property type="entry name" value="OMPA_2"/>
    <property type="match status" value="1"/>
</dbReference>
<dbReference type="CDD" id="cd07185">
    <property type="entry name" value="OmpA_C-like"/>
    <property type="match status" value="1"/>
</dbReference>
<reference evidence="5 6" key="1">
    <citation type="submission" date="2022-05" db="EMBL/GenBank/DDBJ databases">
        <title>Microbulbifer sp. nov., isolated from sponge.</title>
        <authorList>
            <person name="Gao L."/>
        </authorList>
    </citation>
    <scope>NUCLEOTIDE SEQUENCE [LARGE SCALE GENOMIC DNA]</scope>
    <source>
        <strain evidence="5 6">MI-G</strain>
    </source>
</reference>
<dbReference type="Gene3D" id="3.30.1330.60">
    <property type="entry name" value="OmpA-like domain"/>
    <property type="match status" value="1"/>
</dbReference>
<dbReference type="InterPro" id="IPR009282">
    <property type="entry name" value="DUF937"/>
</dbReference>
<proteinExistence type="predicted"/>
<dbReference type="RefSeq" id="WP_301415415.1">
    <property type="nucleotide sequence ID" value="NZ_CP098023.1"/>
</dbReference>
<accession>A0ABY9EBV4</accession>
<evidence type="ECO:0000313" key="5">
    <source>
        <dbReference type="EMBL" id="WKD49563.1"/>
    </source>
</evidence>
<keyword evidence="1 3" id="KW-0472">Membrane</keyword>
<feature type="region of interest" description="Disordered" evidence="2">
    <location>
        <begin position="240"/>
        <end position="280"/>
    </location>
</feature>
<protein>
    <submittedName>
        <fullName evidence="5">OmpA family protein</fullName>
    </submittedName>
</protein>
<dbReference type="PANTHER" id="PTHR30329:SF21">
    <property type="entry name" value="LIPOPROTEIN YIAD-RELATED"/>
    <property type="match status" value="1"/>
</dbReference>
<dbReference type="InterPro" id="IPR036737">
    <property type="entry name" value="OmpA-like_sf"/>
</dbReference>
<dbReference type="Pfam" id="PF00691">
    <property type="entry name" value="OmpA"/>
    <property type="match status" value="1"/>
</dbReference>
<dbReference type="PANTHER" id="PTHR30329">
    <property type="entry name" value="STATOR ELEMENT OF FLAGELLAR MOTOR COMPLEX"/>
    <property type="match status" value="1"/>
</dbReference>
<dbReference type="EMBL" id="CP098023">
    <property type="protein sequence ID" value="WKD49563.1"/>
    <property type="molecule type" value="Genomic_DNA"/>
</dbReference>
<evidence type="ECO:0000259" key="4">
    <source>
        <dbReference type="PROSITE" id="PS51123"/>
    </source>
</evidence>
<sequence>MVENLLDLAAGKMGAAGIDSLAQALGIPIEKSQAALDTGLATVLAGMLNRASSKTGMGYLFNMISDAGELDLSSLSESFTEPEKFEAIQQNGAEMLKKVFGTRTEAAAELTATTLDGGSGNKLLNATVVLATSLLGEQVRLHKMDLSDLASLLIGQREFIRDKIPKGLLNVFDVPDFDKLGASLVTHGHAKPQEPRPEALRHSGKKRKPVSFSSWFFPLLVILVVLYALNMCMKKGKDEMAEQEPSMTPEESAFMESPSEPVGDSPLANGDAQADSGSDDFAGKLREYLKNSAREPNRQFPMQVNFQARTARIVNSSAPDIDALAKILQENPKITIAIEGHVKGQGDEIAEQETSQERADVVRGMLLQKGIAADRITAIGMGSARSEGEDMAGGVENPSLKNPQISVRVVTFQ</sequence>
<dbReference type="Pfam" id="PF06078">
    <property type="entry name" value="DUF937"/>
    <property type="match status" value="1"/>
</dbReference>
<evidence type="ECO:0000313" key="6">
    <source>
        <dbReference type="Proteomes" id="UP001321520"/>
    </source>
</evidence>
<evidence type="ECO:0000256" key="2">
    <source>
        <dbReference type="SAM" id="MobiDB-lite"/>
    </source>
</evidence>
<feature type="transmembrane region" description="Helical" evidence="3">
    <location>
        <begin position="212"/>
        <end position="230"/>
    </location>
</feature>
<keyword evidence="6" id="KW-1185">Reference proteome</keyword>
<dbReference type="InterPro" id="IPR050330">
    <property type="entry name" value="Bact_OuterMem_StrucFunc"/>
</dbReference>
<evidence type="ECO:0000256" key="1">
    <source>
        <dbReference type="PROSITE-ProRule" id="PRU00473"/>
    </source>
</evidence>
<name>A0ABY9EBV4_9GAMM</name>
<dbReference type="SUPFAM" id="SSF103088">
    <property type="entry name" value="OmpA-like"/>
    <property type="match status" value="1"/>
</dbReference>
<evidence type="ECO:0000256" key="3">
    <source>
        <dbReference type="SAM" id="Phobius"/>
    </source>
</evidence>
<dbReference type="InterPro" id="IPR006665">
    <property type="entry name" value="OmpA-like"/>
</dbReference>
<organism evidence="5 6">
    <name type="scientific">Microbulbifer spongiae</name>
    <dbReference type="NCBI Taxonomy" id="2944933"/>
    <lineage>
        <taxon>Bacteria</taxon>
        <taxon>Pseudomonadati</taxon>
        <taxon>Pseudomonadota</taxon>
        <taxon>Gammaproteobacteria</taxon>
        <taxon>Cellvibrionales</taxon>
        <taxon>Microbulbiferaceae</taxon>
        <taxon>Microbulbifer</taxon>
    </lineage>
</organism>
<feature type="domain" description="OmpA-like" evidence="4">
    <location>
        <begin position="293"/>
        <end position="413"/>
    </location>
</feature>
<keyword evidence="3" id="KW-1133">Transmembrane helix</keyword>
<gene>
    <name evidence="5" type="ORF">M8T91_16975</name>
</gene>